<dbReference type="Pfam" id="PF00627">
    <property type="entry name" value="UBA"/>
    <property type="match status" value="1"/>
</dbReference>
<dbReference type="PROSITE" id="PS50053">
    <property type="entry name" value="UBIQUITIN_2"/>
    <property type="match status" value="1"/>
</dbReference>
<feature type="compositionally biased region" description="Basic and acidic residues" evidence="1">
    <location>
        <begin position="379"/>
        <end position="389"/>
    </location>
</feature>
<dbReference type="InterPro" id="IPR015496">
    <property type="entry name" value="Ubiquilin"/>
</dbReference>
<feature type="region of interest" description="Disordered" evidence="1">
    <location>
        <begin position="342"/>
        <end position="396"/>
    </location>
</feature>
<evidence type="ECO:0000259" key="2">
    <source>
        <dbReference type="PROSITE" id="PS50030"/>
    </source>
</evidence>
<feature type="compositionally biased region" description="Basic and acidic residues" evidence="1">
    <location>
        <begin position="342"/>
        <end position="352"/>
    </location>
</feature>
<dbReference type="InterPro" id="IPR009060">
    <property type="entry name" value="UBA-like_sf"/>
</dbReference>
<comment type="caution">
    <text evidence="4">The sequence shown here is derived from an EMBL/GenBank/DDBJ whole genome shotgun (WGS) entry which is preliminary data.</text>
</comment>
<keyword evidence="5" id="KW-1185">Reference proteome</keyword>
<dbReference type="PANTHER" id="PTHR10677">
    <property type="entry name" value="UBIQUILIN"/>
    <property type="match status" value="1"/>
</dbReference>
<evidence type="ECO:0000313" key="4">
    <source>
        <dbReference type="EMBL" id="KAK8893587.1"/>
    </source>
</evidence>
<organism evidence="4 5">
    <name type="scientific">Tritrichomonas musculus</name>
    <dbReference type="NCBI Taxonomy" id="1915356"/>
    <lineage>
        <taxon>Eukaryota</taxon>
        <taxon>Metamonada</taxon>
        <taxon>Parabasalia</taxon>
        <taxon>Tritrichomonadida</taxon>
        <taxon>Tritrichomonadidae</taxon>
        <taxon>Tritrichomonas</taxon>
    </lineage>
</organism>
<dbReference type="InterPro" id="IPR000626">
    <property type="entry name" value="Ubiquitin-like_dom"/>
</dbReference>
<feature type="domain" description="Ubiquitin-like" evidence="3">
    <location>
        <begin position="13"/>
        <end position="92"/>
    </location>
</feature>
<dbReference type="PROSITE" id="PS50030">
    <property type="entry name" value="UBA"/>
    <property type="match status" value="1"/>
</dbReference>
<proteinExistence type="predicted"/>
<evidence type="ECO:0000259" key="3">
    <source>
        <dbReference type="PROSITE" id="PS50053"/>
    </source>
</evidence>
<dbReference type="InterPro" id="IPR029071">
    <property type="entry name" value="Ubiquitin-like_domsf"/>
</dbReference>
<feature type="compositionally biased region" description="Polar residues" evidence="1">
    <location>
        <begin position="353"/>
        <end position="378"/>
    </location>
</feature>
<sequence length="516" mass="56988">MSALFDHINSPDFAATLQINDRINCTKFYVKVLLSNSGLDLKNDIECEKNNLSADSIRLVFSGSLLNDYFSLSHQGIKHGSVIFLIPKKVSSRRITPSAQMMRLSELIDRYYSLISGKFSKSSLGSFSKSSLSPKTYKEPIQTNDLRSIVNEISEIISNPIVKASARIYSEFQMKIEEAYEIVQSSNTLQNGLFGNNIYFSSLAQKSVLFAARTHDIAFDQVESTPEGFRLLQSIVKDFEQSSNGPIDSSDSSFFASGLHSSAISSPSSWYGKNKQKTNINYKAEISTKPLPQCWCRPSSLASNSPTYFMSSKSPLLMTRTTMPSNKSSLKSSNFLFSPSKYDIDQSQRKSDNQQSNILNDSSPTQSHTSIDIQSPSKFTEKNIEKDGNINDDGTPTTVIRSLSDSQSKINKLTNSSSSAVAASSPAIYEITLGLSDVNVSHKPKEISNKSCQSDDDKCSVSTDDDAKEKFAIQLDTLKSMGFHDEETILRALMEADGNVQLAARILKQNPMSSVK</sequence>
<reference evidence="4 5" key="1">
    <citation type="submission" date="2024-04" db="EMBL/GenBank/DDBJ databases">
        <title>Tritrichomonas musculus Genome.</title>
        <authorList>
            <person name="Alves-Ferreira E."/>
            <person name="Grigg M."/>
            <person name="Lorenzi H."/>
            <person name="Galac M."/>
        </authorList>
    </citation>
    <scope>NUCLEOTIDE SEQUENCE [LARGE SCALE GENOMIC DNA]</scope>
    <source>
        <strain evidence="4 5">EAF2021</strain>
    </source>
</reference>
<dbReference type="InterPro" id="IPR015940">
    <property type="entry name" value="UBA"/>
</dbReference>
<dbReference type="SUPFAM" id="SSF46934">
    <property type="entry name" value="UBA-like"/>
    <property type="match status" value="1"/>
</dbReference>
<accession>A0ABR2KR18</accession>
<dbReference type="SMART" id="SM00213">
    <property type="entry name" value="UBQ"/>
    <property type="match status" value="1"/>
</dbReference>
<evidence type="ECO:0008006" key="6">
    <source>
        <dbReference type="Google" id="ProtNLM"/>
    </source>
</evidence>
<gene>
    <name evidence="4" type="ORF">M9Y10_022010</name>
</gene>
<evidence type="ECO:0000256" key="1">
    <source>
        <dbReference type="SAM" id="MobiDB-lite"/>
    </source>
</evidence>
<dbReference type="SUPFAM" id="SSF54236">
    <property type="entry name" value="Ubiquitin-like"/>
    <property type="match status" value="1"/>
</dbReference>
<dbReference type="Gene3D" id="3.10.20.90">
    <property type="entry name" value="Phosphatidylinositol 3-kinase Catalytic Subunit, Chain A, domain 1"/>
    <property type="match status" value="1"/>
</dbReference>
<name>A0ABR2KR18_9EUKA</name>
<dbReference type="EMBL" id="JAPFFF010000003">
    <property type="protein sequence ID" value="KAK8893587.1"/>
    <property type="molecule type" value="Genomic_DNA"/>
</dbReference>
<evidence type="ECO:0000313" key="5">
    <source>
        <dbReference type="Proteomes" id="UP001470230"/>
    </source>
</evidence>
<dbReference type="Pfam" id="PF00240">
    <property type="entry name" value="ubiquitin"/>
    <property type="match status" value="1"/>
</dbReference>
<protein>
    <recommendedName>
        <fullName evidence="6">UBA domain-containing protein</fullName>
    </recommendedName>
</protein>
<feature type="domain" description="UBA" evidence="2">
    <location>
        <begin position="466"/>
        <end position="510"/>
    </location>
</feature>
<dbReference type="PANTHER" id="PTHR10677:SF3">
    <property type="entry name" value="FI07626P-RELATED"/>
    <property type="match status" value="1"/>
</dbReference>
<dbReference type="Proteomes" id="UP001470230">
    <property type="component" value="Unassembled WGS sequence"/>
</dbReference>
<dbReference type="Gene3D" id="1.10.8.10">
    <property type="entry name" value="DNA helicase RuvA subunit, C-terminal domain"/>
    <property type="match status" value="1"/>
</dbReference>